<reference evidence="3" key="1">
    <citation type="journal article" date="2019" name="Int. J. Syst. Evol. Microbiol.">
        <title>The Global Catalogue of Microorganisms (GCM) 10K type strain sequencing project: providing services to taxonomists for standard genome sequencing and annotation.</title>
        <authorList>
            <consortium name="The Broad Institute Genomics Platform"/>
            <consortium name="The Broad Institute Genome Sequencing Center for Infectious Disease"/>
            <person name="Wu L."/>
            <person name="Ma J."/>
        </authorList>
    </citation>
    <scope>NUCLEOTIDE SEQUENCE [LARGE SCALE GENOMIC DNA]</scope>
    <source>
        <strain evidence="3">JCM 17727</strain>
    </source>
</reference>
<sequence>MSKVDCVIKDWELVTFNNEEVLYKVVRGIIVEDYNRPFEPGFWVCSTPIIYTDMEQNIVQTRNTVYKLMGNGEFHETDNLMVHTHLCNGLDFIQAMWAIALETRIDLGIEDEN</sequence>
<dbReference type="Proteomes" id="UP001501294">
    <property type="component" value="Unassembled WGS sequence"/>
</dbReference>
<feature type="domain" description="DUF6957" evidence="1">
    <location>
        <begin position="29"/>
        <end position="76"/>
    </location>
</feature>
<dbReference type="EMBL" id="BAABFU010000003">
    <property type="protein sequence ID" value="GAA4351834.1"/>
    <property type="molecule type" value="Genomic_DNA"/>
</dbReference>
<organism evidence="2 3">
    <name type="scientific">Kangiella taiwanensis</name>
    <dbReference type="NCBI Taxonomy" id="1079179"/>
    <lineage>
        <taxon>Bacteria</taxon>
        <taxon>Pseudomonadati</taxon>
        <taxon>Pseudomonadota</taxon>
        <taxon>Gammaproteobacteria</taxon>
        <taxon>Kangiellales</taxon>
        <taxon>Kangiellaceae</taxon>
        <taxon>Kangiella</taxon>
    </lineage>
</organism>
<dbReference type="RefSeq" id="WP_223579780.1">
    <property type="nucleotide sequence ID" value="NZ_BAABFU010000003.1"/>
</dbReference>
<comment type="caution">
    <text evidence="2">The sequence shown here is derived from an EMBL/GenBank/DDBJ whole genome shotgun (WGS) entry which is preliminary data.</text>
</comment>
<keyword evidence="3" id="KW-1185">Reference proteome</keyword>
<protein>
    <recommendedName>
        <fullName evidence="1">DUF6957 domain-containing protein</fullName>
    </recommendedName>
</protein>
<proteinExistence type="predicted"/>
<dbReference type="InterPro" id="IPR054232">
    <property type="entry name" value="DUF6957"/>
</dbReference>
<evidence type="ECO:0000313" key="3">
    <source>
        <dbReference type="Proteomes" id="UP001501294"/>
    </source>
</evidence>
<accession>A0ABP8I617</accession>
<gene>
    <name evidence="2" type="ORF">GCM10023150_18940</name>
</gene>
<name>A0ABP8I617_9GAMM</name>
<evidence type="ECO:0000313" key="2">
    <source>
        <dbReference type="EMBL" id="GAA4351834.1"/>
    </source>
</evidence>
<evidence type="ECO:0000259" key="1">
    <source>
        <dbReference type="Pfam" id="PF22275"/>
    </source>
</evidence>
<dbReference type="Pfam" id="PF22275">
    <property type="entry name" value="DUF6957"/>
    <property type="match status" value="1"/>
</dbReference>